<comment type="cofactor">
    <cofactor evidence="1">
        <name>FAD</name>
        <dbReference type="ChEBI" id="CHEBI:57692"/>
    </cofactor>
</comment>
<dbReference type="InterPro" id="IPR009100">
    <property type="entry name" value="AcylCoA_DH/oxidase_NM_dom_sf"/>
</dbReference>
<accession>A0ABN7IIV3</accession>
<keyword evidence="9" id="KW-1185">Reference proteome</keyword>
<evidence type="ECO:0000259" key="6">
    <source>
        <dbReference type="Pfam" id="PF02770"/>
    </source>
</evidence>
<feature type="domain" description="Acyl-CoA oxidase/dehydrogenase middle" evidence="6">
    <location>
        <begin position="109"/>
        <end position="202"/>
    </location>
</feature>
<keyword evidence="4" id="KW-0274">FAD</keyword>
<comment type="similarity">
    <text evidence="2">Belongs to the acyl-CoA dehydrogenase family.</text>
</comment>
<dbReference type="Gene3D" id="1.20.140.10">
    <property type="entry name" value="Butyryl-CoA Dehydrogenase, subunit A, domain 3"/>
    <property type="match status" value="1"/>
</dbReference>
<protein>
    <submittedName>
        <fullName evidence="8">Cyclohex-1-ene-1-carbonyl-CoA dehydrogenase</fullName>
        <ecNumber evidence="8">1.3.8.10</ecNumber>
    </submittedName>
</protein>
<keyword evidence="3" id="KW-0285">Flavoprotein</keyword>
<dbReference type="InterPro" id="IPR037069">
    <property type="entry name" value="AcylCoA_DH/ox_N_sf"/>
</dbReference>
<dbReference type="PANTHER" id="PTHR43831:SF1">
    <property type="entry name" value="ISOBUTYRYL-COA DEHYDROGENASE, MITOCHONDRIAL"/>
    <property type="match status" value="1"/>
</dbReference>
<comment type="caution">
    <text evidence="8">The sequence shown here is derived from an EMBL/GenBank/DDBJ whole genome shotgun (WGS) entry which is preliminary data.</text>
</comment>
<sequence>MSYIEVLEPIVRTTISPDAPHTDQLARFPRAAVDALGKSGLLGLVSATEIGGMGLGAAQACQVVERIARDCPSTAMVVTMHYAGAILIEKYGPEEVRRAIAQGTHLTTLAWSETGTRSHFWAPVGTARPDGDDFVLNGSKSMVTSAAEADSYVWSSRPALAQEGASTLWLVDSRAQGLHCPKPFDGLGLRGNASAPIQADGVRVPASAMLGPDGGGGEIMNGDALPVFANLVASTSIGLADGALQRAIPHLTGSRFAESGESLCDLPTIRAYLARAQLRVDQARALRDDTLAAMAVGRPDTMLRVLEVKAAAAEAALAVTDTAMRICGGAAFRKEVGIERLFRDARAASIMGPTSDVLYDFIGRALCGLPLA</sequence>
<dbReference type="PANTHER" id="PTHR43831">
    <property type="entry name" value="ISOBUTYRYL-COA DEHYDROGENASE"/>
    <property type="match status" value="1"/>
</dbReference>
<dbReference type="PIRSF" id="PIRSF016578">
    <property type="entry name" value="HsaA"/>
    <property type="match status" value="1"/>
</dbReference>
<organism evidence="8 9">
    <name type="scientific">Paraburkholderia hiiakae</name>
    <dbReference type="NCBI Taxonomy" id="1081782"/>
    <lineage>
        <taxon>Bacteria</taxon>
        <taxon>Pseudomonadati</taxon>
        <taxon>Pseudomonadota</taxon>
        <taxon>Betaproteobacteria</taxon>
        <taxon>Burkholderiales</taxon>
        <taxon>Burkholderiaceae</taxon>
        <taxon>Paraburkholderia</taxon>
    </lineage>
</organism>
<dbReference type="Pfam" id="PF02771">
    <property type="entry name" value="Acyl-CoA_dh_N"/>
    <property type="match status" value="1"/>
</dbReference>
<dbReference type="RefSeq" id="WP_201700494.1">
    <property type="nucleotide sequence ID" value="NZ_CAJHCQ010000029.1"/>
</dbReference>
<dbReference type="GO" id="GO:0016491">
    <property type="term" value="F:oxidoreductase activity"/>
    <property type="evidence" value="ECO:0007669"/>
    <property type="project" value="UniProtKB-KW"/>
</dbReference>
<feature type="domain" description="Acyl-CoA dehydrogenase/oxidase C-terminal" evidence="5">
    <location>
        <begin position="231"/>
        <end position="366"/>
    </location>
</feature>
<evidence type="ECO:0000259" key="7">
    <source>
        <dbReference type="Pfam" id="PF02771"/>
    </source>
</evidence>
<dbReference type="InterPro" id="IPR052547">
    <property type="entry name" value="Mito_Isobutyryl-CoADH"/>
</dbReference>
<evidence type="ECO:0000313" key="9">
    <source>
        <dbReference type="Proteomes" id="UP000656319"/>
    </source>
</evidence>
<keyword evidence="8" id="KW-0560">Oxidoreductase</keyword>
<reference evidence="8 9" key="1">
    <citation type="submission" date="2020-10" db="EMBL/GenBank/DDBJ databases">
        <authorList>
            <person name="Peeters C."/>
        </authorList>
    </citation>
    <scope>NUCLEOTIDE SEQUENCE [LARGE SCALE GENOMIC DNA]</scope>
    <source>
        <strain evidence="8 9">LMG 27952</strain>
    </source>
</reference>
<dbReference type="InterPro" id="IPR009075">
    <property type="entry name" value="AcylCo_DH/oxidase_C"/>
</dbReference>
<dbReference type="Gene3D" id="2.40.110.10">
    <property type="entry name" value="Butyryl-CoA Dehydrogenase, subunit A, domain 2"/>
    <property type="match status" value="1"/>
</dbReference>
<dbReference type="EMBL" id="CAJHCQ010000029">
    <property type="protein sequence ID" value="CAD6560178.1"/>
    <property type="molecule type" value="Genomic_DNA"/>
</dbReference>
<gene>
    <name evidence="8" type="ORF">LMG27952_07062</name>
</gene>
<dbReference type="InterPro" id="IPR036250">
    <property type="entry name" value="AcylCo_DH-like_C"/>
</dbReference>
<evidence type="ECO:0000259" key="5">
    <source>
        <dbReference type="Pfam" id="PF00441"/>
    </source>
</evidence>
<dbReference type="InterPro" id="IPR046373">
    <property type="entry name" value="Acyl-CoA_Oxase/DH_mid-dom_sf"/>
</dbReference>
<evidence type="ECO:0000313" key="8">
    <source>
        <dbReference type="EMBL" id="CAD6560178.1"/>
    </source>
</evidence>
<dbReference type="Pfam" id="PF02770">
    <property type="entry name" value="Acyl-CoA_dh_M"/>
    <property type="match status" value="1"/>
</dbReference>
<evidence type="ECO:0000256" key="4">
    <source>
        <dbReference type="ARBA" id="ARBA00022827"/>
    </source>
</evidence>
<evidence type="ECO:0000256" key="1">
    <source>
        <dbReference type="ARBA" id="ARBA00001974"/>
    </source>
</evidence>
<dbReference type="EC" id="1.3.8.10" evidence="8"/>
<dbReference type="SUPFAM" id="SSF47203">
    <property type="entry name" value="Acyl-CoA dehydrogenase C-terminal domain-like"/>
    <property type="match status" value="1"/>
</dbReference>
<dbReference type="Proteomes" id="UP000656319">
    <property type="component" value="Unassembled WGS sequence"/>
</dbReference>
<evidence type="ECO:0000256" key="2">
    <source>
        <dbReference type="ARBA" id="ARBA00009347"/>
    </source>
</evidence>
<dbReference type="Gene3D" id="1.10.540.10">
    <property type="entry name" value="Acyl-CoA dehydrogenase/oxidase, N-terminal domain"/>
    <property type="match status" value="1"/>
</dbReference>
<proteinExistence type="inferred from homology"/>
<dbReference type="Pfam" id="PF00441">
    <property type="entry name" value="Acyl-CoA_dh_1"/>
    <property type="match status" value="1"/>
</dbReference>
<dbReference type="InterPro" id="IPR013786">
    <property type="entry name" value="AcylCoA_DH/ox_N"/>
</dbReference>
<feature type="domain" description="Acyl-CoA dehydrogenase/oxidase N-terminal" evidence="7">
    <location>
        <begin position="10"/>
        <end position="99"/>
    </location>
</feature>
<name>A0ABN7IIV3_9BURK</name>
<dbReference type="SUPFAM" id="SSF56645">
    <property type="entry name" value="Acyl-CoA dehydrogenase NM domain-like"/>
    <property type="match status" value="1"/>
</dbReference>
<dbReference type="InterPro" id="IPR006091">
    <property type="entry name" value="Acyl-CoA_Oxase/DH_mid-dom"/>
</dbReference>
<evidence type="ECO:0000256" key="3">
    <source>
        <dbReference type="ARBA" id="ARBA00022630"/>
    </source>
</evidence>